<dbReference type="EMBL" id="SSTE01006842">
    <property type="protein sequence ID" value="KAA0057860.1"/>
    <property type="molecule type" value="Genomic_DNA"/>
</dbReference>
<accession>A0A5A7URU6</accession>
<evidence type="ECO:0000313" key="3">
    <source>
        <dbReference type="EMBL" id="TYJ98542.1"/>
    </source>
</evidence>
<comment type="caution">
    <text evidence="2">The sequence shown here is derived from an EMBL/GenBank/DDBJ whole genome shotgun (WGS) entry which is preliminary data.</text>
</comment>
<evidence type="ECO:0000313" key="4">
    <source>
        <dbReference type="Proteomes" id="UP000321393"/>
    </source>
</evidence>
<evidence type="ECO:0000313" key="2">
    <source>
        <dbReference type="EMBL" id="KAA0057860.1"/>
    </source>
</evidence>
<evidence type="ECO:0000256" key="1">
    <source>
        <dbReference type="SAM" id="MobiDB-lite"/>
    </source>
</evidence>
<reference evidence="4 5" key="1">
    <citation type="submission" date="2019-08" db="EMBL/GenBank/DDBJ databases">
        <title>Draft genome sequences of two oriental melons (Cucumis melo L. var makuwa).</title>
        <authorList>
            <person name="Kwon S.-Y."/>
        </authorList>
    </citation>
    <scope>NUCLEOTIDE SEQUENCE [LARGE SCALE GENOMIC DNA]</scope>
    <source>
        <strain evidence="5">cv. Chang Bougi</strain>
        <strain evidence="4">cv. SW 3</strain>
        <tissue evidence="2">Leaf</tissue>
    </source>
</reference>
<dbReference type="Proteomes" id="UP000321393">
    <property type="component" value="Unassembled WGS sequence"/>
</dbReference>
<feature type="compositionally biased region" description="Polar residues" evidence="1">
    <location>
        <begin position="61"/>
        <end position="73"/>
    </location>
</feature>
<dbReference type="AlphaFoldDB" id="A0A5A7URU6"/>
<dbReference type="EMBL" id="SSTD01018043">
    <property type="protein sequence ID" value="TYJ98542.1"/>
    <property type="molecule type" value="Genomic_DNA"/>
</dbReference>
<protein>
    <submittedName>
        <fullName evidence="2">Gypsy/ty3 element polyprotein</fullName>
    </submittedName>
</protein>
<feature type="compositionally biased region" description="Basic and acidic residues" evidence="1">
    <location>
        <begin position="27"/>
        <end position="36"/>
    </location>
</feature>
<feature type="region of interest" description="Disordered" evidence="1">
    <location>
        <begin position="108"/>
        <end position="130"/>
    </location>
</feature>
<evidence type="ECO:0000313" key="5">
    <source>
        <dbReference type="Proteomes" id="UP000321947"/>
    </source>
</evidence>
<feature type="region of interest" description="Disordered" evidence="1">
    <location>
        <begin position="27"/>
        <end position="95"/>
    </location>
</feature>
<gene>
    <name evidence="3" type="ORF">E5676_scaffold350G001540</name>
    <name evidence="2" type="ORF">E6C27_scaffold274G001540</name>
</gene>
<sequence>MWAVGLEDMVDAARLAEEKLEIARASHGPYIKDGKPNQKHVPKNSKTSSTKIVTLAERIPSSLNQASNPQNGATGMGGRQYVRGRDGGSQSGGRVISELRCGFDSTEYVQDKRNGGGLRNSDHGGLWGYP</sequence>
<proteinExistence type="predicted"/>
<organism evidence="2 4">
    <name type="scientific">Cucumis melo var. makuwa</name>
    <name type="common">Oriental melon</name>
    <dbReference type="NCBI Taxonomy" id="1194695"/>
    <lineage>
        <taxon>Eukaryota</taxon>
        <taxon>Viridiplantae</taxon>
        <taxon>Streptophyta</taxon>
        <taxon>Embryophyta</taxon>
        <taxon>Tracheophyta</taxon>
        <taxon>Spermatophyta</taxon>
        <taxon>Magnoliopsida</taxon>
        <taxon>eudicotyledons</taxon>
        <taxon>Gunneridae</taxon>
        <taxon>Pentapetalae</taxon>
        <taxon>rosids</taxon>
        <taxon>fabids</taxon>
        <taxon>Cucurbitales</taxon>
        <taxon>Cucurbitaceae</taxon>
        <taxon>Benincaseae</taxon>
        <taxon>Cucumis</taxon>
    </lineage>
</organism>
<name>A0A5A7URU6_CUCMM</name>
<dbReference type="Proteomes" id="UP000321947">
    <property type="component" value="Unassembled WGS sequence"/>
</dbReference>